<dbReference type="GO" id="GO:0017004">
    <property type="term" value="P:cytochrome complex assembly"/>
    <property type="evidence" value="ECO:0007669"/>
    <property type="project" value="InterPro"/>
</dbReference>
<feature type="transmembrane region" description="Helical" evidence="6">
    <location>
        <begin position="127"/>
        <end position="151"/>
    </location>
</feature>
<evidence type="ECO:0000313" key="9">
    <source>
        <dbReference type="Proteomes" id="UP000254134"/>
    </source>
</evidence>
<keyword evidence="4 6" id="KW-1133">Transmembrane helix</keyword>
<evidence type="ECO:0000313" key="8">
    <source>
        <dbReference type="EMBL" id="RDI73885.1"/>
    </source>
</evidence>
<comment type="similarity">
    <text evidence="2">Belongs to the DsbD family.</text>
</comment>
<dbReference type="PANTHER" id="PTHR31272">
    <property type="entry name" value="CYTOCHROME C-TYPE BIOGENESIS PROTEIN HI_1454-RELATED"/>
    <property type="match status" value="1"/>
</dbReference>
<proteinExistence type="inferred from homology"/>
<evidence type="ECO:0000256" key="1">
    <source>
        <dbReference type="ARBA" id="ARBA00004141"/>
    </source>
</evidence>
<dbReference type="Proteomes" id="UP000254134">
    <property type="component" value="Unassembled WGS sequence"/>
</dbReference>
<dbReference type="Pfam" id="PF02683">
    <property type="entry name" value="DsbD_TM"/>
    <property type="match status" value="1"/>
</dbReference>
<dbReference type="OrthoDB" id="9803065at2"/>
<name>A0A7M2YV39_9ACTN</name>
<dbReference type="PANTHER" id="PTHR31272:SF4">
    <property type="entry name" value="CYTOCHROME C-TYPE BIOGENESIS PROTEIN HI_1454-RELATED"/>
    <property type="match status" value="1"/>
</dbReference>
<dbReference type="RefSeq" id="WP_114796857.1">
    <property type="nucleotide sequence ID" value="NZ_QQZY01000006.1"/>
</dbReference>
<reference evidence="8 9" key="1">
    <citation type="submission" date="2018-07" db="EMBL/GenBank/DDBJ databases">
        <title>High-quality-draft genome sequence of Gaiella occulta.</title>
        <authorList>
            <person name="Severino R."/>
            <person name="Froufe H.J.C."/>
            <person name="Rainey F.A."/>
            <person name="Barroso C."/>
            <person name="Albuquerque L."/>
            <person name="Lobo-Da-Cunha A."/>
            <person name="Da Costa M.S."/>
            <person name="Egas C."/>
        </authorList>
    </citation>
    <scope>NUCLEOTIDE SEQUENCE [LARGE SCALE GENOMIC DNA]</scope>
    <source>
        <strain evidence="8 9">F2-233</strain>
    </source>
</reference>
<keyword evidence="3 6" id="KW-0812">Transmembrane</keyword>
<comment type="caution">
    <text evidence="8">The sequence shown here is derived from an EMBL/GenBank/DDBJ whole genome shotgun (WGS) entry which is preliminary data.</text>
</comment>
<organism evidence="8 9">
    <name type="scientific">Gaiella occulta</name>
    <dbReference type="NCBI Taxonomy" id="1002870"/>
    <lineage>
        <taxon>Bacteria</taxon>
        <taxon>Bacillati</taxon>
        <taxon>Actinomycetota</taxon>
        <taxon>Thermoleophilia</taxon>
        <taxon>Gaiellales</taxon>
        <taxon>Gaiellaceae</taxon>
        <taxon>Gaiella</taxon>
    </lineage>
</organism>
<keyword evidence="5 6" id="KW-0472">Membrane</keyword>
<feature type="transmembrane region" description="Helical" evidence="6">
    <location>
        <begin position="163"/>
        <end position="184"/>
    </location>
</feature>
<evidence type="ECO:0000256" key="5">
    <source>
        <dbReference type="ARBA" id="ARBA00023136"/>
    </source>
</evidence>
<reference evidence="9" key="2">
    <citation type="journal article" date="2019" name="MicrobiologyOpen">
        <title>High-quality draft genome sequence of Gaiella occulta isolated from a 150 meter deep mineral water borehole and comparison with the genome sequences of other deep-branching lineages of the phylum Actinobacteria.</title>
        <authorList>
            <person name="Severino R."/>
            <person name="Froufe H.J.C."/>
            <person name="Barroso C."/>
            <person name="Albuquerque L."/>
            <person name="Lobo-da-Cunha A."/>
            <person name="da Costa M.S."/>
            <person name="Egas C."/>
        </authorList>
    </citation>
    <scope>NUCLEOTIDE SEQUENCE [LARGE SCALE GENOMIC DNA]</scope>
    <source>
        <strain evidence="9">F2-233</strain>
    </source>
</reference>
<feature type="domain" description="Cytochrome C biogenesis protein transmembrane" evidence="7">
    <location>
        <begin position="6"/>
        <end position="193"/>
    </location>
</feature>
<feature type="transmembrane region" description="Helical" evidence="6">
    <location>
        <begin position="89"/>
        <end position="107"/>
    </location>
</feature>
<evidence type="ECO:0000256" key="3">
    <source>
        <dbReference type="ARBA" id="ARBA00022692"/>
    </source>
</evidence>
<protein>
    <submittedName>
        <fullName evidence="8">Cytochrome c biogenesis protein</fullName>
    </submittedName>
</protein>
<feature type="transmembrane region" description="Helical" evidence="6">
    <location>
        <begin position="6"/>
        <end position="30"/>
    </location>
</feature>
<comment type="subcellular location">
    <subcellularLocation>
        <location evidence="1">Membrane</location>
        <topology evidence="1">Multi-pass membrane protein</topology>
    </subcellularLocation>
</comment>
<gene>
    <name evidence="8" type="ORF">Gocc_2449</name>
</gene>
<evidence type="ECO:0000256" key="2">
    <source>
        <dbReference type="ARBA" id="ARBA00006143"/>
    </source>
</evidence>
<evidence type="ECO:0000256" key="4">
    <source>
        <dbReference type="ARBA" id="ARBA00022989"/>
    </source>
</evidence>
<dbReference type="EMBL" id="QQZY01000006">
    <property type="protein sequence ID" value="RDI73885.1"/>
    <property type="molecule type" value="Genomic_DNA"/>
</dbReference>
<keyword evidence="9" id="KW-1185">Reference proteome</keyword>
<accession>A0A7M2YV39</accession>
<evidence type="ECO:0000259" key="7">
    <source>
        <dbReference type="Pfam" id="PF02683"/>
    </source>
</evidence>
<dbReference type="AlphaFoldDB" id="A0A7M2YV39"/>
<feature type="transmembrane region" description="Helical" evidence="6">
    <location>
        <begin position="196"/>
        <end position="222"/>
    </location>
</feature>
<dbReference type="InterPro" id="IPR003834">
    <property type="entry name" value="Cyt_c_assmbl_TM_dom"/>
</dbReference>
<feature type="transmembrane region" description="Helical" evidence="6">
    <location>
        <begin position="50"/>
        <end position="77"/>
    </location>
</feature>
<dbReference type="GO" id="GO:0016020">
    <property type="term" value="C:membrane"/>
    <property type="evidence" value="ECO:0007669"/>
    <property type="project" value="UniProtKB-SubCell"/>
</dbReference>
<evidence type="ECO:0000256" key="6">
    <source>
        <dbReference type="SAM" id="Phobius"/>
    </source>
</evidence>
<sequence>MGLTELPVALLAGFVSFLAPCVLPLVPGYLSAVSAVEADRLGERGSARRVVLASIPFVLGFTAVFVALGVGAQLVGAGLFRDQFLLERVAGFVLVVFGLAFMGLLPWPERLVGAGLVQGARSRGSRLALGGAFAVCAAPCIGPVLAAILVLAGSSDTAAQGALLLAVYSLGVAIPFVLAGALFTRTMGAFRWIRSHYVAIQLVSGAIMVALGLLLFFGRFYVLRVYLNRFLERFGLEPVF</sequence>
<dbReference type="InterPro" id="IPR051790">
    <property type="entry name" value="Cytochrome_c-biogenesis_DsbD"/>
</dbReference>